<dbReference type="EMBL" id="JBHSJB010000018">
    <property type="protein sequence ID" value="MFC5056245.1"/>
    <property type="molecule type" value="Genomic_DNA"/>
</dbReference>
<evidence type="ECO:0000313" key="3">
    <source>
        <dbReference type="Proteomes" id="UP001595833"/>
    </source>
</evidence>
<dbReference type="Proteomes" id="UP001595833">
    <property type="component" value="Unassembled WGS sequence"/>
</dbReference>
<sequence length="71" mass="7457">MVPNEPGAGRSTAPGHDHFAGSPGFAFFTDAPTGWATTVNGQPIGGRELRVPADSALSDDELREPAELRRP</sequence>
<reference evidence="3" key="1">
    <citation type="journal article" date="2019" name="Int. J. Syst. Evol. Microbiol.">
        <title>The Global Catalogue of Microorganisms (GCM) 10K type strain sequencing project: providing services to taxonomists for standard genome sequencing and annotation.</title>
        <authorList>
            <consortium name="The Broad Institute Genomics Platform"/>
            <consortium name="The Broad Institute Genome Sequencing Center for Infectious Disease"/>
            <person name="Wu L."/>
            <person name="Ma J."/>
        </authorList>
    </citation>
    <scope>NUCLEOTIDE SEQUENCE [LARGE SCALE GENOMIC DNA]</scope>
    <source>
        <strain evidence="3">KCTC 12848</strain>
    </source>
</reference>
<organism evidence="2 3">
    <name type="scientific">Saccharothrix xinjiangensis</name>
    <dbReference type="NCBI Taxonomy" id="204798"/>
    <lineage>
        <taxon>Bacteria</taxon>
        <taxon>Bacillati</taxon>
        <taxon>Actinomycetota</taxon>
        <taxon>Actinomycetes</taxon>
        <taxon>Pseudonocardiales</taxon>
        <taxon>Pseudonocardiaceae</taxon>
        <taxon>Saccharothrix</taxon>
    </lineage>
</organism>
<feature type="region of interest" description="Disordered" evidence="1">
    <location>
        <begin position="1"/>
        <end position="25"/>
    </location>
</feature>
<dbReference type="RefSeq" id="WP_344040709.1">
    <property type="nucleotide sequence ID" value="NZ_BAAAKE010000024.1"/>
</dbReference>
<accession>A0ABV9Y3X9</accession>
<protein>
    <submittedName>
        <fullName evidence="2">Uncharacterized protein</fullName>
    </submittedName>
</protein>
<feature type="region of interest" description="Disordered" evidence="1">
    <location>
        <begin position="38"/>
        <end position="71"/>
    </location>
</feature>
<name>A0ABV9Y3X9_9PSEU</name>
<proteinExistence type="predicted"/>
<evidence type="ECO:0000313" key="2">
    <source>
        <dbReference type="EMBL" id="MFC5056245.1"/>
    </source>
</evidence>
<evidence type="ECO:0000256" key="1">
    <source>
        <dbReference type="SAM" id="MobiDB-lite"/>
    </source>
</evidence>
<keyword evidence="3" id="KW-1185">Reference proteome</keyword>
<comment type="caution">
    <text evidence="2">The sequence shown here is derived from an EMBL/GenBank/DDBJ whole genome shotgun (WGS) entry which is preliminary data.</text>
</comment>
<gene>
    <name evidence="2" type="ORF">ACFPFM_21110</name>
</gene>